<keyword evidence="7 11" id="KW-0319">Glycerol metabolism</keyword>
<dbReference type="GO" id="GO:0001666">
    <property type="term" value="P:response to hypoxia"/>
    <property type="evidence" value="ECO:0007669"/>
    <property type="project" value="TreeGrafter"/>
</dbReference>
<dbReference type="GO" id="GO:0071731">
    <property type="term" value="P:response to nitric oxide"/>
    <property type="evidence" value="ECO:0007669"/>
    <property type="project" value="TreeGrafter"/>
</dbReference>
<dbReference type="PANTHER" id="PTHR31650:SF1">
    <property type="entry name" value="WAX ESTER SYNTHASE_DIACYLGLYCEROL ACYLTRANSFERASE 4-RELATED"/>
    <property type="match status" value="1"/>
</dbReference>
<evidence type="ECO:0000256" key="2">
    <source>
        <dbReference type="ARBA" id="ARBA00005189"/>
    </source>
</evidence>
<reference evidence="14" key="2">
    <citation type="journal article" date="2022" name="BMC Genomics">
        <title>Comparative genome analysis of mycobacteria focusing on tRNA and non-coding RNA.</title>
        <authorList>
            <person name="Behra P.R.K."/>
            <person name="Pettersson B.M.F."/>
            <person name="Ramesh M."/>
            <person name="Das S."/>
            <person name="Dasgupta S."/>
            <person name="Kirsebom L.A."/>
        </authorList>
    </citation>
    <scope>NUCLEOTIDE SEQUENCE</scope>
    <source>
        <strain evidence="14">DSM 45406</strain>
    </source>
</reference>
<dbReference type="InterPro" id="IPR045034">
    <property type="entry name" value="O-acyltransferase_WSD1-like"/>
</dbReference>
<evidence type="ECO:0000256" key="6">
    <source>
        <dbReference type="ARBA" id="ARBA00022679"/>
    </source>
</evidence>
<evidence type="ECO:0000259" key="13">
    <source>
        <dbReference type="Pfam" id="PF06974"/>
    </source>
</evidence>
<dbReference type="Proteomes" id="UP001140272">
    <property type="component" value="Unassembled WGS sequence"/>
</dbReference>
<evidence type="ECO:0000256" key="9">
    <source>
        <dbReference type="ARBA" id="ARBA00023315"/>
    </source>
</evidence>
<comment type="pathway">
    <text evidence="2">Lipid metabolism.</text>
</comment>
<sequence>MSTAIPPLDLAWLLMETPGGTTHVGALMLFQKPPRRRTLVSEVVADYRSRRPRPPFTYVPELLGAGMPHFRDVQTWDPHYHVQHLSLPAGSSYDDLLHLVADLHEPMLDRNRPLWRCWIIDGVPGRRFAIYTKTHHSIIDGVSGLKRLYDGLSLSPDDAIPAPAFALPGPPPSSTAPPPALRRLSDAVHGVLTQVGAVNQISRGAVRKALSAALGAHVEGSLPFVAGRAPTNAPLQQARGFATLSLPLEEMHRIAHHHGATLNDVAAAVIDHGLHAYLRETDQAYAHELIAMCPVSLRGDGDITVGTKVSAMFVRLGQPEATMTDRLHQVAHSVATAKKELGALSTDAAMTYAVALVALAGAGASTHLDRVGRPACNLVISNVPGSNDTRYLNGAALTGIFPVSALAAAIGLNMTLSSYCGHMDFGFVANSAAIGDVPALAEHTRQAYGQLQHAASRAVQNTV</sequence>
<dbReference type="EC" id="2.3.1.20" evidence="4 11"/>
<dbReference type="PANTHER" id="PTHR31650">
    <property type="entry name" value="O-ACYLTRANSFERASE (WSD1-LIKE) FAMILY PROTEIN"/>
    <property type="match status" value="1"/>
</dbReference>
<comment type="catalytic activity">
    <reaction evidence="10 11">
        <text>an acyl-CoA + a 1,2-diacyl-sn-glycerol = a triacyl-sn-glycerol + CoA</text>
        <dbReference type="Rhea" id="RHEA:10868"/>
        <dbReference type="ChEBI" id="CHEBI:17815"/>
        <dbReference type="ChEBI" id="CHEBI:57287"/>
        <dbReference type="ChEBI" id="CHEBI:58342"/>
        <dbReference type="ChEBI" id="CHEBI:64615"/>
        <dbReference type="EC" id="2.3.1.20"/>
    </reaction>
</comment>
<keyword evidence="5 11" id="KW-0444">Lipid biosynthesis</keyword>
<evidence type="ECO:0000313" key="14">
    <source>
        <dbReference type="EMBL" id="MCV7071275.1"/>
    </source>
</evidence>
<dbReference type="NCBIfam" id="TIGR02946">
    <property type="entry name" value="acyl_WS_DGAT"/>
    <property type="match status" value="1"/>
</dbReference>
<keyword evidence="6 11" id="KW-0808">Transferase</keyword>
<evidence type="ECO:0000256" key="11">
    <source>
        <dbReference type="RuleBase" id="RU361241"/>
    </source>
</evidence>
<protein>
    <recommendedName>
        <fullName evidence="4 11">Diacylglycerol O-acyltransferase</fullName>
        <ecNumber evidence="4 11">2.3.1.20</ecNumber>
    </recommendedName>
</protein>
<evidence type="ECO:0000256" key="5">
    <source>
        <dbReference type="ARBA" id="ARBA00022516"/>
    </source>
</evidence>
<evidence type="ECO:0000313" key="17">
    <source>
        <dbReference type="Proteomes" id="UP001140272"/>
    </source>
</evidence>
<evidence type="ECO:0000256" key="10">
    <source>
        <dbReference type="ARBA" id="ARBA00048109"/>
    </source>
</evidence>
<evidence type="ECO:0000313" key="15">
    <source>
        <dbReference type="EMBL" id="ULP34673.1"/>
    </source>
</evidence>
<organism evidence="14 17">
    <name type="scientific">Mycolicibacterium rufum</name>
    <dbReference type="NCBI Taxonomy" id="318424"/>
    <lineage>
        <taxon>Bacteria</taxon>
        <taxon>Bacillati</taxon>
        <taxon>Actinomycetota</taxon>
        <taxon>Actinomycetes</taxon>
        <taxon>Mycobacteriales</taxon>
        <taxon>Mycobacteriaceae</taxon>
        <taxon>Mycolicibacterium</taxon>
    </lineage>
</organism>
<dbReference type="Proteomes" id="UP001055159">
    <property type="component" value="Chromosome"/>
</dbReference>
<dbReference type="RefSeq" id="WP_043409693.1">
    <property type="nucleotide sequence ID" value="NZ_CP092427.2"/>
</dbReference>
<gene>
    <name evidence="14" type="ORF">H7H73_13380</name>
    <name evidence="15" type="ORF">MJO55_15140</name>
</gene>
<dbReference type="InterPro" id="IPR014292">
    <property type="entry name" value="Acyl_transf_WS/DGAT"/>
</dbReference>
<dbReference type="EMBL" id="CP092427">
    <property type="protein sequence ID" value="ULP34673.1"/>
    <property type="molecule type" value="Genomic_DNA"/>
</dbReference>
<feature type="domain" description="O-acyltransferase WSD1-like N-terminal" evidence="12">
    <location>
        <begin position="7"/>
        <end position="266"/>
    </location>
</feature>
<dbReference type="Pfam" id="PF06974">
    <property type="entry name" value="WS_DGAT_C"/>
    <property type="match status" value="1"/>
</dbReference>
<dbReference type="GO" id="GO:0006071">
    <property type="term" value="P:glycerol metabolic process"/>
    <property type="evidence" value="ECO:0007669"/>
    <property type="project" value="UniProtKB-KW"/>
</dbReference>
<comment type="similarity">
    <text evidence="3 11">Belongs to the long-chain O-acyltransferase family.</text>
</comment>
<dbReference type="InterPro" id="IPR009721">
    <property type="entry name" value="O-acyltransferase_WSD1_C"/>
</dbReference>
<keyword evidence="9 11" id="KW-0012">Acyltransferase</keyword>
<dbReference type="EMBL" id="JACKRN010000461">
    <property type="protein sequence ID" value="MCV7071275.1"/>
    <property type="molecule type" value="Genomic_DNA"/>
</dbReference>
<keyword evidence="16" id="KW-1185">Reference proteome</keyword>
<feature type="domain" description="O-acyltransferase WSD1 C-terminal" evidence="13">
    <location>
        <begin position="306"/>
        <end position="451"/>
    </location>
</feature>
<evidence type="ECO:0000259" key="12">
    <source>
        <dbReference type="Pfam" id="PF03007"/>
    </source>
</evidence>
<dbReference type="AlphaFoldDB" id="A0A9X3BQG2"/>
<reference evidence="14" key="1">
    <citation type="submission" date="2020-07" db="EMBL/GenBank/DDBJ databases">
        <authorList>
            <person name="Pettersson B.M.F."/>
            <person name="Behra P.R.K."/>
            <person name="Ramesh M."/>
            <person name="Das S."/>
            <person name="Dasgupta S."/>
            <person name="Kirsebom L.A."/>
        </authorList>
    </citation>
    <scope>NUCLEOTIDE SEQUENCE</scope>
    <source>
        <strain evidence="14">DSM 45406</strain>
    </source>
</reference>
<evidence type="ECO:0000256" key="1">
    <source>
        <dbReference type="ARBA" id="ARBA00004771"/>
    </source>
</evidence>
<evidence type="ECO:0000256" key="3">
    <source>
        <dbReference type="ARBA" id="ARBA00009587"/>
    </source>
</evidence>
<keyword evidence="8 11" id="KW-0443">Lipid metabolism</keyword>
<comment type="pathway">
    <text evidence="1 11">Glycerolipid metabolism; triacylglycerol biosynthesis.</text>
</comment>
<dbReference type="GO" id="GO:0051701">
    <property type="term" value="P:biological process involved in interaction with host"/>
    <property type="evidence" value="ECO:0007669"/>
    <property type="project" value="TreeGrafter"/>
</dbReference>
<name>A0A9X3BQG2_9MYCO</name>
<dbReference type="GO" id="GO:0019432">
    <property type="term" value="P:triglyceride biosynthetic process"/>
    <property type="evidence" value="ECO:0007669"/>
    <property type="project" value="TreeGrafter"/>
</dbReference>
<reference evidence="15" key="3">
    <citation type="submission" date="2022-08" db="EMBL/GenBank/DDBJ databases">
        <title>Whole genome sequencing of non-tuberculosis mycobacteria type-strains.</title>
        <authorList>
            <person name="Igarashi Y."/>
            <person name="Osugi A."/>
            <person name="Mitarai S."/>
        </authorList>
    </citation>
    <scope>NUCLEOTIDE SEQUENCE</scope>
    <source>
        <strain evidence="15">JCM 16372</strain>
    </source>
</reference>
<dbReference type="GO" id="GO:0004144">
    <property type="term" value="F:diacylglycerol O-acyltransferase activity"/>
    <property type="evidence" value="ECO:0007669"/>
    <property type="project" value="UniProtKB-EC"/>
</dbReference>
<dbReference type="Pfam" id="PF03007">
    <property type="entry name" value="WS_DGAT_cat"/>
    <property type="match status" value="1"/>
</dbReference>
<accession>A0A9X3BQG2</accession>
<evidence type="ECO:0000256" key="4">
    <source>
        <dbReference type="ARBA" id="ARBA00013244"/>
    </source>
</evidence>
<dbReference type="GO" id="GO:0005886">
    <property type="term" value="C:plasma membrane"/>
    <property type="evidence" value="ECO:0007669"/>
    <property type="project" value="TreeGrafter"/>
</dbReference>
<evidence type="ECO:0000313" key="16">
    <source>
        <dbReference type="Proteomes" id="UP001055159"/>
    </source>
</evidence>
<evidence type="ECO:0000256" key="7">
    <source>
        <dbReference type="ARBA" id="ARBA00022798"/>
    </source>
</evidence>
<proteinExistence type="inferred from homology"/>
<dbReference type="SUPFAM" id="SSF52777">
    <property type="entry name" value="CoA-dependent acyltransferases"/>
    <property type="match status" value="1"/>
</dbReference>
<dbReference type="InterPro" id="IPR004255">
    <property type="entry name" value="O-acyltransferase_WSD1_N"/>
</dbReference>
<evidence type="ECO:0000256" key="8">
    <source>
        <dbReference type="ARBA" id="ARBA00023098"/>
    </source>
</evidence>